<organism evidence="12 13">
    <name type="scientific">Chrysodeixis includens</name>
    <name type="common">Soybean looper</name>
    <name type="synonym">Pseudoplusia includens</name>
    <dbReference type="NCBI Taxonomy" id="689277"/>
    <lineage>
        <taxon>Eukaryota</taxon>
        <taxon>Metazoa</taxon>
        <taxon>Ecdysozoa</taxon>
        <taxon>Arthropoda</taxon>
        <taxon>Hexapoda</taxon>
        <taxon>Insecta</taxon>
        <taxon>Pterygota</taxon>
        <taxon>Neoptera</taxon>
        <taxon>Endopterygota</taxon>
        <taxon>Lepidoptera</taxon>
        <taxon>Glossata</taxon>
        <taxon>Ditrysia</taxon>
        <taxon>Noctuoidea</taxon>
        <taxon>Noctuidae</taxon>
        <taxon>Plusiinae</taxon>
        <taxon>Chrysodeixis</taxon>
    </lineage>
</organism>
<dbReference type="SMART" id="SM00701">
    <property type="entry name" value="PGRP"/>
    <property type="match status" value="1"/>
</dbReference>
<evidence type="ECO:0000256" key="9">
    <source>
        <dbReference type="SAM" id="SignalP"/>
    </source>
</evidence>
<dbReference type="GO" id="GO:0008270">
    <property type="term" value="F:zinc ion binding"/>
    <property type="evidence" value="ECO:0007669"/>
    <property type="project" value="InterPro"/>
</dbReference>
<feature type="domain" description="Peptidoglycan recognition protein family" evidence="11">
    <location>
        <begin position="32"/>
        <end position="176"/>
    </location>
</feature>
<dbReference type="EMBL" id="LR824024">
    <property type="protein sequence ID" value="CAH0595325.1"/>
    <property type="molecule type" value="Genomic_DNA"/>
</dbReference>
<proteinExistence type="inferred from homology"/>
<dbReference type="Proteomes" id="UP001154114">
    <property type="component" value="Chromosome 21"/>
</dbReference>
<gene>
    <name evidence="12" type="ORF">CINC_LOCUS6712</name>
</gene>
<dbReference type="CDD" id="cd06583">
    <property type="entry name" value="PGRP"/>
    <property type="match status" value="1"/>
</dbReference>
<sequence length="199" mass="21829">MARLFAIVVVCLAASVASLPTRQATTKYSYPFNFVSRSQWGARPPASTYSRLASPVPYVVVHHTYIPPACSTADVCKRYMRNMQTVHQLTNGWQDIGYNFAVGGDGSVYEGRGWEAVGAHAVGYNTQSIGVVMIGDFVSNLPPANMLQTLKDFIAVGVELGYISPNYRLIGHRQVSATECPGRALFNEISNWPHFVPNL</sequence>
<evidence type="ECO:0000256" key="5">
    <source>
        <dbReference type="ARBA" id="ARBA00022859"/>
    </source>
</evidence>
<keyword evidence="13" id="KW-1185">Reference proteome</keyword>
<dbReference type="InterPro" id="IPR017331">
    <property type="entry name" value="Peptidoglycan_recognition"/>
</dbReference>
<evidence type="ECO:0000313" key="13">
    <source>
        <dbReference type="Proteomes" id="UP001154114"/>
    </source>
</evidence>
<dbReference type="InterPro" id="IPR015510">
    <property type="entry name" value="PGRP"/>
</dbReference>
<dbReference type="Pfam" id="PF01510">
    <property type="entry name" value="Amidase_2"/>
    <property type="match status" value="1"/>
</dbReference>
<dbReference type="OrthoDB" id="10001926at2759"/>
<evidence type="ECO:0000259" key="11">
    <source>
        <dbReference type="SMART" id="SM00701"/>
    </source>
</evidence>
<protein>
    <recommendedName>
        <fullName evidence="7">Peptidoglycan-recognition protein</fullName>
    </recommendedName>
</protein>
<feature type="signal peptide" evidence="9">
    <location>
        <begin position="1"/>
        <end position="18"/>
    </location>
</feature>
<keyword evidence="3 7" id="KW-0399">Innate immunity</keyword>
<feature type="domain" description="N-acetylmuramoyl-L-alanine amidase" evidence="10">
    <location>
        <begin position="44"/>
        <end position="182"/>
    </location>
</feature>
<dbReference type="InterPro" id="IPR006619">
    <property type="entry name" value="PGRP_domain_met/bac"/>
</dbReference>
<dbReference type="GO" id="GO:0009253">
    <property type="term" value="P:peptidoglycan catabolic process"/>
    <property type="evidence" value="ECO:0007669"/>
    <property type="project" value="InterPro"/>
</dbReference>
<dbReference type="GO" id="GO:0045087">
    <property type="term" value="P:innate immune response"/>
    <property type="evidence" value="ECO:0007669"/>
    <property type="project" value="UniProtKB-KW"/>
</dbReference>
<evidence type="ECO:0000256" key="6">
    <source>
        <dbReference type="ARBA" id="ARBA00023157"/>
    </source>
</evidence>
<comment type="similarity">
    <text evidence="1 7">Belongs to the N-acetylmuramoyl-L-alanine amidase 2 family.</text>
</comment>
<dbReference type="SMART" id="SM00644">
    <property type="entry name" value="Ami_2"/>
    <property type="match status" value="1"/>
</dbReference>
<evidence type="ECO:0000259" key="10">
    <source>
        <dbReference type="SMART" id="SM00644"/>
    </source>
</evidence>
<dbReference type="PIRSF" id="PIRSF037945">
    <property type="entry name" value="PGRPs"/>
    <property type="match status" value="1"/>
</dbReference>
<evidence type="ECO:0000256" key="7">
    <source>
        <dbReference type="PIRNR" id="PIRNR037945"/>
    </source>
</evidence>
<comment type="subunit">
    <text evidence="2">Monomer.</text>
</comment>
<keyword evidence="6" id="KW-1015">Disulfide bond</keyword>
<dbReference type="GO" id="GO:0042834">
    <property type="term" value="F:peptidoglycan binding"/>
    <property type="evidence" value="ECO:0007669"/>
    <property type="project" value="InterPro"/>
</dbReference>
<keyword evidence="5 7" id="KW-0391">Immunity</keyword>
<feature type="chain" id="PRO_5040285009" description="Peptidoglycan-recognition protein" evidence="9">
    <location>
        <begin position="19"/>
        <end position="199"/>
    </location>
</feature>
<accession>A0A9P0FTE6</accession>
<keyword evidence="4 9" id="KW-0732">Signal</keyword>
<evidence type="ECO:0000256" key="4">
    <source>
        <dbReference type="ARBA" id="ARBA00022729"/>
    </source>
</evidence>
<name>A0A9P0FTE6_CHRIL</name>
<evidence type="ECO:0000256" key="8">
    <source>
        <dbReference type="PIRSR" id="PIRSR037945-1"/>
    </source>
</evidence>
<reference evidence="12" key="1">
    <citation type="submission" date="2021-12" db="EMBL/GenBank/DDBJ databases">
        <authorList>
            <person name="King R."/>
        </authorList>
    </citation>
    <scope>NUCLEOTIDE SEQUENCE</scope>
</reference>
<dbReference type="SUPFAM" id="SSF55846">
    <property type="entry name" value="N-acetylmuramoyl-L-alanine amidase-like"/>
    <property type="match status" value="1"/>
</dbReference>
<dbReference type="FunFam" id="3.40.80.10:FF:000001">
    <property type="entry name" value="Peptidoglycan recognition protein 1"/>
    <property type="match status" value="1"/>
</dbReference>
<dbReference type="Gene3D" id="3.40.80.10">
    <property type="entry name" value="Peptidoglycan recognition protein-like"/>
    <property type="match status" value="1"/>
</dbReference>
<dbReference type="PANTHER" id="PTHR11022">
    <property type="entry name" value="PEPTIDOGLYCAN RECOGNITION PROTEIN"/>
    <property type="match status" value="1"/>
</dbReference>
<evidence type="ECO:0000313" key="12">
    <source>
        <dbReference type="EMBL" id="CAH0595325.1"/>
    </source>
</evidence>
<feature type="disulfide bond" evidence="8">
    <location>
        <begin position="70"/>
        <end position="76"/>
    </location>
</feature>
<dbReference type="GO" id="GO:0008745">
    <property type="term" value="F:N-acetylmuramoyl-L-alanine amidase activity"/>
    <property type="evidence" value="ECO:0007669"/>
    <property type="project" value="InterPro"/>
</dbReference>
<dbReference type="AlphaFoldDB" id="A0A9P0FTE6"/>
<dbReference type="InterPro" id="IPR002502">
    <property type="entry name" value="Amidase_domain"/>
</dbReference>
<dbReference type="InterPro" id="IPR036505">
    <property type="entry name" value="Amidase/PGRP_sf"/>
</dbReference>
<dbReference type="PANTHER" id="PTHR11022:SF77">
    <property type="entry name" value="PEPTIDOGLYCAN-RECOGNITION PROTEIN LB"/>
    <property type="match status" value="1"/>
</dbReference>
<evidence type="ECO:0000256" key="3">
    <source>
        <dbReference type="ARBA" id="ARBA00022588"/>
    </source>
</evidence>
<evidence type="ECO:0000256" key="1">
    <source>
        <dbReference type="ARBA" id="ARBA00007553"/>
    </source>
</evidence>
<evidence type="ECO:0000256" key="2">
    <source>
        <dbReference type="ARBA" id="ARBA00011245"/>
    </source>
</evidence>